<reference evidence="2 3" key="1">
    <citation type="submission" date="2023-03" db="EMBL/GenBank/DDBJ databases">
        <title>WGS of Gossypium arboreum.</title>
        <authorList>
            <person name="Yu D."/>
        </authorList>
    </citation>
    <scope>NUCLEOTIDE SEQUENCE [LARGE SCALE GENOMIC DNA]</scope>
    <source>
        <tissue evidence="2">Leaf</tissue>
    </source>
</reference>
<feature type="region of interest" description="Disordered" evidence="1">
    <location>
        <begin position="112"/>
        <end position="158"/>
    </location>
</feature>
<accession>A0ABR0N996</accession>
<gene>
    <name evidence="2" type="ORF">PVK06_041503</name>
</gene>
<evidence type="ECO:0000313" key="3">
    <source>
        <dbReference type="Proteomes" id="UP001358586"/>
    </source>
</evidence>
<feature type="region of interest" description="Disordered" evidence="1">
    <location>
        <begin position="278"/>
        <end position="305"/>
    </location>
</feature>
<keyword evidence="3" id="KW-1185">Reference proteome</keyword>
<organism evidence="2 3">
    <name type="scientific">Gossypium arboreum</name>
    <name type="common">Tree cotton</name>
    <name type="synonym">Gossypium nanking</name>
    <dbReference type="NCBI Taxonomy" id="29729"/>
    <lineage>
        <taxon>Eukaryota</taxon>
        <taxon>Viridiplantae</taxon>
        <taxon>Streptophyta</taxon>
        <taxon>Embryophyta</taxon>
        <taxon>Tracheophyta</taxon>
        <taxon>Spermatophyta</taxon>
        <taxon>Magnoliopsida</taxon>
        <taxon>eudicotyledons</taxon>
        <taxon>Gunneridae</taxon>
        <taxon>Pentapetalae</taxon>
        <taxon>rosids</taxon>
        <taxon>malvids</taxon>
        <taxon>Malvales</taxon>
        <taxon>Malvaceae</taxon>
        <taxon>Malvoideae</taxon>
        <taxon>Gossypium</taxon>
    </lineage>
</organism>
<dbReference type="EMBL" id="JARKNE010000011">
    <property type="protein sequence ID" value="KAK5786857.1"/>
    <property type="molecule type" value="Genomic_DNA"/>
</dbReference>
<evidence type="ECO:0000256" key="1">
    <source>
        <dbReference type="SAM" id="MobiDB-lite"/>
    </source>
</evidence>
<name>A0ABR0N996_GOSAR</name>
<dbReference type="Proteomes" id="UP001358586">
    <property type="component" value="Chromosome 11"/>
</dbReference>
<feature type="compositionally biased region" description="Basic and acidic residues" evidence="1">
    <location>
        <begin position="127"/>
        <end position="144"/>
    </location>
</feature>
<feature type="compositionally biased region" description="Basic and acidic residues" evidence="1">
    <location>
        <begin position="278"/>
        <end position="287"/>
    </location>
</feature>
<protein>
    <submittedName>
        <fullName evidence="2">Uncharacterized protein</fullName>
    </submittedName>
</protein>
<evidence type="ECO:0000313" key="2">
    <source>
        <dbReference type="EMBL" id="KAK5786857.1"/>
    </source>
</evidence>
<sequence>MQHNHNKGSPFMRLQRSNSSCWCWKTLLKLRSLAAQFINLHRQILGSSTGGGQIQKSVESLQQELQWVTVKLRGKALISILPRTGWNAYICLIWREERRLVEKPNENQIRRGDQLAREEVASSEVESANRSELDRSPEGRRNDGIEGSIETGLENEGNDNGVQARVAIGDLSDRELEDLNNMGLALALGVDQNIEVETQVSVGNELGLNEIVPLCPNNVENPKFNQALSHLLGSEGSRDRVSADEIEEEIHRMRQNKRIKKVQNKKIRSMREIQDFVLTSKDKQKRDRGARKSKGKGDSRIDDSIANLSLPDSDISNRRKVILKEAKKTWEVGKRLGFSVQGDEEMVIEELMRVEGKQ</sequence>
<proteinExistence type="predicted"/>
<comment type="caution">
    <text evidence="2">The sequence shown here is derived from an EMBL/GenBank/DDBJ whole genome shotgun (WGS) entry which is preliminary data.</text>
</comment>